<reference evidence="1" key="1">
    <citation type="journal article" date="2020" name="mSystems">
        <title>Genome- and Community-Level Interaction Insights into Carbon Utilization and Element Cycling Functions of Hydrothermarchaeota in Hydrothermal Sediment.</title>
        <authorList>
            <person name="Zhou Z."/>
            <person name="Liu Y."/>
            <person name="Xu W."/>
            <person name="Pan J."/>
            <person name="Luo Z.H."/>
            <person name="Li M."/>
        </authorList>
    </citation>
    <scope>NUCLEOTIDE SEQUENCE [LARGE SCALE GENOMIC DNA]</scope>
    <source>
        <strain evidence="1">HyVt-233</strain>
    </source>
</reference>
<name>A0A7C0U497_DESA2</name>
<proteinExistence type="predicted"/>
<protein>
    <submittedName>
        <fullName evidence="1">Uncharacterized protein</fullName>
    </submittedName>
</protein>
<dbReference type="Proteomes" id="UP000886289">
    <property type="component" value="Unassembled WGS sequence"/>
</dbReference>
<comment type="caution">
    <text evidence="1">The sequence shown here is derived from an EMBL/GenBank/DDBJ whole genome shotgun (WGS) entry which is preliminary data.</text>
</comment>
<dbReference type="AlphaFoldDB" id="A0A7C0U497"/>
<accession>A0A7C0U497</accession>
<evidence type="ECO:0000313" key="1">
    <source>
        <dbReference type="EMBL" id="HDD45025.1"/>
    </source>
</evidence>
<gene>
    <name evidence="1" type="ORF">ENG63_09245</name>
</gene>
<dbReference type="EMBL" id="DRBS01000340">
    <property type="protein sequence ID" value="HDD45025.1"/>
    <property type="molecule type" value="Genomic_DNA"/>
</dbReference>
<organism evidence="1">
    <name type="scientific">Desulfofervidus auxilii</name>
    <dbReference type="NCBI Taxonomy" id="1621989"/>
    <lineage>
        <taxon>Bacteria</taxon>
        <taxon>Pseudomonadati</taxon>
        <taxon>Thermodesulfobacteriota</taxon>
        <taxon>Candidatus Desulfofervidia</taxon>
        <taxon>Candidatus Desulfofervidales</taxon>
        <taxon>Candidatus Desulfofervidaceae</taxon>
        <taxon>Candidatus Desulfofervidus</taxon>
    </lineage>
</organism>
<sequence length="68" mass="8027">MEYLKKEVKTIFSPKPDTKRHRAYKNFDATAGSRIKRKNKRHRKIITISYFIRLSASGIYEPSRSIVV</sequence>